<gene>
    <name evidence="1" type="ORF">K435DRAFT_784878</name>
</gene>
<reference evidence="1 2" key="1">
    <citation type="journal article" date="2019" name="Nat. Ecol. Evol.">
        <title>Megaphylogeny resolves global patterns of mushroom evolution.</title>
        <authorList>
            <person name="Varga T."/>
            <person name="Krizsan K."/>
            <person name="Foldi C."/>
            <person name="Dima B."/>
            <person name="Sanchez-Garcia M."/>
            <person name="Sanchez-Ramirez S."/>
            <person name="Szollosi G.J."/>
            <person name="Szarkandi J.G."/>
            <person name="Papp V."/>
            <person name="Albert L."/>
            <person name="Andreopoulos W."/>
            <person name="Angelini C."/>
            <person name="Antonin V."/>
            <person name="Barry K.W."/>
            <person name="Bougher N.L."/>
            <person name="Buchanan P."/>
            <person name="Buyck B."/>
            <person name="Bense V."/>
            <person name="Catcheside P."/>
            <person name="Chovatia M."/>
            <person name="Cooper J."/>
            <person name="Damon W."/>
            <person name="Desjardin D."/>
            <person name="Finy P."/>
            <person name="Geml J."/>
            <person name="Haridas S."/>
            <person name="Hughes K."/>
            <person name="Justo A."/>
            <person name="Karasinski D."/>
            <person name="Kautmanova I."/>
            <person name="Kiss B."/>
            <person name="Kocsube S."/>
            <person name="Kotiranta H."/>
            <person name="LaButti K.M."/>
            <person name="Lechner B.E."/>
            <person name="Liimatainen K."/>
            <person name="Lipzen A."/>
            <person name="Lukacs Z."/>
            <person name="Mihaltcheva S."/>
            <person name="Morgado L.N."/>
            <person name="Niskanen T."/>
            <person name="Noordeloos M.E."/>
            <person name="Ohm R.A."/>
            <person name="Ortiz-Santana B."/>
            <person name="Ovrebo C."/>
            <person name="Racz N."/>
            <person name="Riley R."/>
            <person name="Savchenko A."/>
            <person name="Shiryaev A."/>
            <person name="Soop K."/>
            <person name="Spirin V."/>
            <person name="Szebenyi C."/>
            <person name="Tomsovsky M."/>
            <person name="Tulloss R.E."/>
            <person name="Uehling J."/>
            <person name="Grigoriev I.V."/>
            <person name="Vagvolgyi C."/>
            <person name="Papp T."/>
            <person name="Martin F.M."/>
            <person name="Miettinen O."/>
            <person name="Hibbett D.S."/>
            <person name="Nagy L.G."/>
        </authorList>
    </citation>
    <scope>NUCLEOTIDE SEQUENCE [LARGE SCALE GENOMIC DNA]</scope>
    <source>
        <strain evidence="1 2">CBS 962.96</strain>
    </source>
</reference>
<sequence>MPQLQQEMNLTVSEILNYQDLDVSEQDSCSRDWSDLGFETSKFDSPSDISIRYLEPSAWLEGYLIGNDGLSKSCRGVPSQDGTRFCWMFDLDVPDAGPPEYTEHWICVYCHYSHAQVQVRCDKCGMRFGNQDRPGRVLRSIRSNYYYTSFY</sequence>
<name>A0A4S8L0N0_DENBC</name>
<accession>A0A4S8L0N0</accession>
<protein>
    <submittedName>
        <fullName evidence="1">Uncharacterized protein</fullName>
    </submittedName>
</protein>
<evidence type="ECO:0000313" key="1">
    <source>
        <dbReference type="EMBL" id="THU81791.1"/>
    </source>
</evidence>
<keyword evidence="2" id="KW-1185">Reference proteome</keyword>
<organism evidence="1 2">
    <name type="scientific">Dendrothele bispora (strain CBS 962.96)</name>
    <dbReference type="NCBI Taxonomy" id="1314807"/>
    <lineage>
        <taxon>Eukaryota</taxon>
        <taxon>Fungi</taxon>
        <taxon>Dikarya</taxon>
        <taxon>Basidiomycota</taxon>
        <taxon>Agaricomycotina</taxon>
        <taxon>Agaricomycetes</taxon>
        <taxon>Agaricomycetidae</taxon>
        <taxon>Agaricales</taxon>
        <taxon>Agaricales incertae sedis</taxon>
        <taxon>Dendrothele</taxon>
    </lineage>
</organism>
<dbReference type="AlphaFoldDB" id="A0A4S8L0N0"/>
<evidence type="ECO:0000313" key="2">
    <source>
        <dbReference type="Proteomes" id="UP000297245"/>
    </source>
</evidence>
<proteinExistence type="predicted"/>
<dbReference type="Proteomes" id="UP000297245">
    <property type="component" value="Unassembled WGS sequence"/>
</dbReference>
<dbReference type="EMBL" id="ML179780">
    <property type="protein sequence ID" value="THU81791.1"/>
    <property type="molecule type" value="Genomic_DNA"/>
</dbReference>